<comment type="function">
    <text evidence="2">Acts in DNA repair and mutagenesis. Involved in promoting resistance to ionizing radiation and UV light, as well as regulating cell cycle progression after irradiation.</text>
</comment>
<organism evidence="4 5">
    <name type="scientific">Lecanosticta acicola</name>
    <dbReference type="NCBI Taxonomy" id="111012"/>
    <lineage>
        <taxon>Eukaryota</taxon>
        <taxon>Fungi</taxon>
        <taxon>Dikarya</taxon>
        <taxon>Ascomycota</taxon>
        <taxon>Pezizomycotina</taxon>
        <taxon>Dothideomycetes</taxon>
        <taxon>Dothideomycetidae</taxon>
        <taxon>Mycosphaerellales</taxon>
        <taxon>Mycosphaerellaceae</taxon>
        <taxon>Lecanosticta</taxon>
    </lineage>
</organism>
<comment type="caution">
    <text evidence="4">The sequence shown here is derived from an EMBL/GenBank/DDBJ whole genome shotgun (WGS) entry which is preliminary data.</text>
</comment>
<feature type="region of interest" description="Disordered" evidence="3">
    <location>
        <begin position="283"/>
        <end position="432"/>
    </location>
</feature>
<dbReference type="GO" id="GO:0071479">
    <property type="term" value="P:cellular response to ionizing radiation"/>
    <property type="evidence" value="ECO:0007669"/>
    <property type="project" value="TreeGrafter"/>
</dbReference>
<proteinExistence type="inferred from homology"/>
<reference evidence="4" key="1">
    <citation type="submission" date="2023-11" db="EMBL/GenBank/DDBJ databases">
        <authorList>
            <person name="Alioto T."/>
            <person name="Alioto T."/>
            <person name="Gomez Garrido J."/>
        </authorList>
    </citation>
    <scope>NUCLEOTIDE SEQUENCE</scope>
</reference>
<protein>
    <recommendedName>
        <fullName evidence="2">DNA repair protein rad9</fullName>
    </recommendedName>
</protein>
<feature type="compositionally biased region" description="Polar residues" evidence="3">
    <location>
        <begin position="283"/>
        <end position="292"/>
    </location>
</feature>
<dbReference type="Pfam" id="PF04139">
    <property type="entry name" value="Rad9"/>
    <property type="match status" value="1"/>
</dbReference>
<evidence type="ECO:0000313" key="5">
    <source>
        <dbReference type="Proteomes" id="UP001296104"/>
    </source>
</evidence>
<dbReference type="SUPFAM" id="SSF55979">
    <property type="entry name" value="DNA clamp"/>
    <property type="match status" value="1"/>
</dbReference>
<evidence type="ECO:0000256" key="3">
    <source>
        <dbReference type="SAM" id="MobiDB-lite"/>
    </source>
</evidence>
<feature type="compositionally biased region" description="Polar residues" evidence="3">
    <location>
        <begin position="390"/>
        <end position="400"/>
    </location>
</feature>
<accession>A0AAI9E7N3</accession>
<sequence>MAILSFSLTPAATGRISELLTCLAKFGEAVSLEARGEKLTLTALNLSRTAYASYALDSRAFFIEYDFHGPSQAGGGDRFTCQLYNKALQSVFKGRMADARGRETAIERCDVSVEGQPDKTECRLIVEMLSKHGVTKTYRLNYEAAEVMHALFDKTAATQGWRISSRVLREYVEYFGPKTEQLDFVAHDGKVTLTSFTEKISDGKEVLKQPLETAIGIHTEDFEDFHMQENMHIVISVKDFRAIVTHSETLHAPISAYFSQPTRPLQFTYQNFGIHCEFTLMTTGDRGTSVTPNPKFISTRATPSRQPSIPPAQSSTRSVSGMPPPARPHASRPLGSQTQRLSLREHAQTASNDDHDPDPDSLFVPQDDNEDHAWEESNYDHEDDEMLGWNPNNQPGSSMRPTIRDVNRRPELPKKARGTRDGYPSQESGLEPTQRLSEVRVWPEAFAIRGREVLANYFPAARHV</sequence>
<feature type="compositionally biased region" description="Polar residues" evidence="3">
    <location>
        <begin position="299"/>
        <end position="319"/>
    </location>
</feature>
<feature type="compositionally biased region" description="Basic and acidic residues" evidence="3">
    <location>
        <begin position="402"/>
        <end position="420"/>
    </location>
</feature>
<dbReference type="InterPro" id="IPR007268">
    <property type="entry name" value="Rad9/Ddc1"/>
</dbReference>
<gene>
    <name evidence="4" type="ORF">LECACI_7A001281</name>
</gene>
<dbReference type="Gene3D" id="3.70.10.10">
    <property type="match status" value="1"/>
</dbReference>
<dbReference type="GO" id="GO:0000076">
    <property type="term" value="P:DNA replication checkpoint signaling"/>
    <property type="evidence" value="ECO:0007669"/>
    <property type="project" value="TreeGrafter"/>
</dbReference>
<dbReference type="AlphaFoldDB" id="A0AAI9E7N3"/>
<evidence type="ECO:0000313" key="4">
    <source>
        <dbReference type="EMBL" id="CAK3827262.1"/>
    </source>
</evidence>
<dbReference type="GO" id="GO:0030896">
    <property type="term" value="C:checkpoint clamp complex"/>
    <property type="evidence" value="ECO:0007669"/>
    <property type="project" value="UniProtKB-UniRule"/>
</dbReference>
<dbReference type="InterPro" id="IPR026584">
    <property type="entry name" value="Rad9"/>
</dbReference>
<dbReference type="GO" id="GO:0031573">
    <property type="term" value="P:mitotic intra-S DNA damage checkpoint signaling"/>
    <property type="evidence" value="ECO:0007669"/>
    <property type="project" value="TreeGrafter"/>
</dbReference>
<dbReference type="PANTHER" id="PTHR15237">
    <property type="entry name" value="DNA REPAIR PROTEIN RAD9"/>
    <property type="match status" value="1"/>
</dbReference>
<feature type="compositionally biased region" description="Basic and acidic residues" evidence="3">
    <location>
        <begin position="371"/>
        <end position="380"/>
    </location>
</feature>
<keyword evidence="2" id="KW-0227">DNA damage</keyword>
<name>A0AAI9E7N3_9PEZI</name>
<dbReference type="PANTHER" id="PTHR15237:SF0">
    <property type="entry name" value="CELL CYCLE CHECKPOINT CONTROL PROTEIN"/>
    <property type="match status" value="1"/>
</dbReference>
<keyword evidence="5" id="KW-1185">Reference proteome</keyword>
<dbReference type="EMBL" id="CAVMBE010000004">
    <property type="protein sequence ID" value="CAK3827262.1"/>
    <property type="molecule type" value="Genomic_DNA"/>
</dbReference>
<evidence type="ECO:0000256" key="2">
    <source>
        <dbReference type="PIRNR" id="PIRNR009303"/>
    </source>
</evidence>
<evidence type="ECO:0000256" key="1">
    <source>
        <dbReference type="ARBA" id="ARBA00008494"/>
    </source>
</evidence>
<comment type="similarity">
    <text evidence="1 2">Belongs to the rad9 family.</text>
</comment>
<dbReference type="PIRSF" id="PIRSF009303">
    <property type="entry name" value="Cell_cycle_RAD9"/>
    <property type="match status" value="1"/>
</dbReference>
<dbReference type="InterPro" id="IPR046938">
    <property type="entry name" value="DNA_clamp_sf"/>
</dbReference>
<dbReference type="GO" id="GO:0006281">
    <property type="term" value="P:DNA repair"/>
    <property type="evidence" value="ECO:0007669"/>
    <property type="project" value="UniProtKB-UniRule"/>
</dbReference>
<dbReference type="Proteomes" id="UP001296104">
    <property type="component" value="Unassembled WGS sequence"/>
</dbReference>